<name>A0A0B7GUZ1_TREPH</name>
<protein>
    <submittedName>
        <fullName evidence="2">Uncharacterized protein</fullName>
    </submittedName>
</protein>
<dbReference type="Proteomes" id="UP000042527">
    <property type="component" value="Unassembled WGS sequence"/>
</dbReference>
<keyword evidence="3" id="KW-1185">Reference proteome</keyword>
<sequence>MIEIIKVVTPILTAIVGLFTKNIFLSRSMKKAEIFKQIKKEYLEDKIIGYYYFQSFLGVSLPKNQIDFILNSEEAYSILKVIKNSNGKYTFDGKKFKSKINKLQRVFAYTGYFISSLVLMFYLLFNSEIQKYISLKLYILFFIFLFAICMPILIRSIVFITEIRDVQQLEKLTQKRKRKKRHITQFLNSTHGIECV</sequence>
<feature type="transmembrane region" description="Helical" evidence="1">
    <location>
        <begin position="6"/>
        <end position="25"/>
    </location>
</feature>
<evidence type="ECO:0000256" key="1">
    <source>
        <dbReference type="SAM" id="Phobius"/>
    </source>
</evidence>
<gene>
    <name evidence="2" type="ORF">TPHV1_370004</name>
</gene>
<evidence type="ECO:0000313" key="3">
    <source>
        <dbReference type="Proteomes" id="UP000042527"/>
    </source>
</evidence>
<proteinExistence type="predicted"/>
<dbReference type="EMBL" id="CDNC01000031">
    <property type="protein sequence ID" value="CEM62469.1"/>
    <property type="molecule type" value="Genomic_DNA"/>
</dbReference>
<dbReference type="RefSeq" id="WP_044634832.1">
    <property type="nucleotide sequence ID" value="NZ_CDNC01000031.1"/>
</dbReference>
<feature type="transmembrane region" description="Helical" evidence="1">
    <location>
        <begin position="137"/>
        <end position="161"/>
    </location>
</feature>
<keyword evidence="1" id="KW-0812">Transmembrane</keyword>
<keyword evidence="1" id="KW-1133">Transmembrane helix</keyword>
<feature type="transmembrane region" description="Helical" evidence="1">
    <location>
        <begin position="106"/>
        <end position="125"/>
    </location>
</feature>
<reference evidence="3" key="1">
    <citation type="submission" date="2015-01" db="EMBL/GenBank/DDBJ databases">
        <authorList>
            <person name="Manzoor Shahid"/>
            <person name="Zubair Saima"/>
        </authorList>
    </citation>
    <scope>NUCLEOTIDE SEQUENCE [LARGE SCALE GENOMIC DNA]</scope>
    <source>
        <strain evidence="3">V1</strain>
    </source>
</reference>
<evidence type="ECO:0000313" key="2">
    <source>
        <dbReference type="EMBL" id="CEM62469.1"/>
    </source>
</evidence>
<accession>A0A0B7GUZ1</accession>
<dbReference type="AlphaFoldDB" id="A0A0B7GUZ1"/>
<keyword evidence="1" id="KW-0472">Membrane</keyword>
<organism evidence="2 3">
    <name type="scientific">Treponema phagedenis</name>
    <dbReference type="NCBI Taxonomy" id="162"/>
    <lineage>
        <taxon>Bacteria</taxon>
        <taxon>Pseudomonadati</taxon>
        <taxon>Spirochaetota</taxon>
        <taxon>Spirochaetia</taxon>
        <taxon>Spirochaetales</taxon>
        <taxon>Treponemataceae</taxon>
        <taxon>Treponema</taxon>
    </lineage>
</organism>